<protein>
    <submittedName>
        <fullName evidence="1">Uncharacterized protein</fullName>
    </submittedName>
</protein>
<keyword evidence="2" id="KW-1185">Reference proteome</keyword>
<dbReference type="Proteomes" id="UP000003394">
    <property type="component" value="Unassembled WGS sequence"/>
</dbReference>
<evidence type="ECO:0000313" key="1">
    <source>
        <dbReference type="EMBL" id="EEV24394.1"/>
    </source>
</evidence>
<reference evidence="1 2" key="1">
    <citation type="journal article" date="2010" name="Vet. Microbiol.">
        <title>Production of haemolysins by strains of the Actinobacillus minor/porcitonsillarum complex.</title>
        <authorList>
            <person name="Arya G."/>
            <person name="Niven D.F."/>
        </authorList>
    </citation>
    <scope>NUCLEOTIDE SEQUENCE [LARGE SCALE GENOMIC DNA]</scope>
    <source>
        <strain evidence="2">strain 202</strain>
    </source>
</reference>
<gene>
    <name evidence="1" type="ORF">AM202_05539</name>
</gene>
<proteinExistence type="predicted"/>
<sequence>MPVLLSTMPFYQIKGGHLLHNTGKIVIFSDRMTEIRYNSVNFTGAFRTAFYFY</sequence>
<name>A0ABP2GR58_9PAST</name>
<dbReference type="EMBL" id="ACFT01000044">
    <property type="protein sequence ID" value="EEV24394.1"/>
    <property type="molecule type" value="Genomic_DNA"/>
</dbReference>
<accession>A0ABP2GR58</accession>
<organism evidence="1 2">
    <name type="scientific">Actinobacillus minor 202</name>
    <dbReference type="NCBI Taxonomy" id="591023"/>
    <lineage>
        <taxon>Bacteria</taxon>
        <taxon>Pseudomonadati</taxon>
        <taxon>Pseudomonadota</taxon>
        <taxon>Gammaproteobacteria</taxon>
        <taxon>Pasteurellales</taxon>
        <taxon>Pasteurellaceae</taxon>
        <taxon>Actinobacillus</taxon>
    </lineage>
</organism>
<comment type="caution">
    <text evidence="1">The sequence shown here is derived from an EMBL/GenBank/DDBJ whole genome shotgun (WGS) entry which is preliminary data.</text>
</comment>
<evidence type="ECO:0000313" key="2">
    <source>
        <dbReference type="Proteomes" id="UP000003394"/>
    </source>
</evidence>